<comment type="caution">
    <text evidence="2">The sequence shown here is derived from an EMBL/GenBank/DDBJ whole genome shotgun (WGS) entry which is preliminary data.</text>
</comment>
<protein>
    <submittedName>
        <fullName evidence="2">Uncharacterized protein</fullName>
    </submittedName>
</protein>
<reference evidence="2 3" key="1">
    <citation type="submission" date="2016-07" db="EMBL/GenBank/DDBJ databases">
        <title>Pervasive Adenine N6-methylation of Active Genes in Fungi.</title>
        <authorList>
            <consortium name="DOE Joint Genome Institute"/>
            <person name="Mondo S.J."/>
            <person name="Dannebaum R.O."/>
            <person name="Kuo R.C."/>
            <person name="Labutti K."/>
            <person name="Haridas S."/>
            <person name="Kuo A."/>
            <person name="Salamov A."/>
            <person name="Ahrendt S.R."/>
            <person name="Lipzen A."/>
            <person name="Sullivan W."/>
            <person name="Andreopoulos W.B."/>
            <person name="Clum A."/>
            <person name="Lindquist E."/>
            <person name="Daum C."/>
            <person name="Ramamoorthy G.K."/>
            <person name="Gryganskyi A."/>
            <person name="Culley D."/>
            <person name="Magnuson J.K."/>
            <person name="James T.Y."/>
            <person name="O'Malley M.A."/>
            <person name="Stajich J.E."/>
            <person name="Spatafora J.W."/>
            <person name="Visel A."/>
            <person name="Grigoriev I.V."/>
        </authorList>
    </citation>
    <scope>NUCLEOTIDE SEQUENCE [LARGE SCALE GENOMIC DNA]</scope>
    <source>
        <strain evidence="2 3">ATCC 12442</strain>
    </source>
</reference>
<evidence type="ECO:0000256" key="1">
    <source>
        <dbReference type="SAM" id="MobiDB-lite"/>
    </source>
</evidence>
<sequence>MTTDTPVPLGLDIESTHSGDPKQTKQIVEPASIRRQVGRSVLTLGDEGYLLRSIDTPDRTLLVRFNGSVLAKGMCNVARAVQH</sequence>
<evidence type="ECO:0000313" key="2">
    <source>
        <dbReference type="EMBL" id="ORX71331.1"/>
    </source>
</evidence>
<feature type="region of interest" description="Disordered" evidence="1">
    <location>
        <begin position="1"/>
        <end position="25"/>
    </location>
</feature>
<dbReference type="RefSeq" id="XP_040744846.1">
    <property type="nucleotide sequence ID" value="XM_040887057.1"/>
</dbReference>
<dbReference type="GeneID" id="63803705"/>
<evidence type="ECO:0000313" key="3">
    <source>
        <dbReference type="Proteomes" id="UP000193922"/>
    </source>
</evidence>
<dbReference type="Proteomes" id="UP000193922">
    <property type="component" value="Unassembled WGS sequence"/>
</dbReference>
<keyword evidence="3" id="KW-1185">Reference proteome</keyword>
<dbReference type="EMBL" id="MCFD01000004">
    <property type="protein sequence ID" value="ORX71331.1"/>
    <property type="molecule type" value="Genomic_DNA"/>
</dbReference>
<accession>A0A1Y1WCS4</accession>
<gene>
    <name evidence="2" type="ORF">DL89DRAFT_266348</name>
</gene>
<dbReference type="AlphaFoldDB" id="A0A1Y1WCS4"/>
<organism evidence="2 3">
    <name type="scientific">Linderina pennispora</name>
    <dbReference type="NCBI Taxonomy" id="61395"/>
    <lineage>
        <taxon>Eukaryota</taxon>
        <taxon>Fungi</taxon>
        <taxon>Fungi incertae sedis</taxon>
        <taxon>Zoopagomycota</taxon>
        <taxon>Kickxellomycotina</taxon>
        <taxon>Kickxellomycetes</taxon>
        <taxon>Kickxellales</taxon>
        <taxon>Kickxellaceae</taxon>
        <taxon>Linderina</taxon>
    </lineage>
</organism>
<name>A0A1Y1WCS4_9FUNG</name>
<feature type="compositionally biased region" description="Basic and acidic residues" evidence="1">
    <location>
        <begin position="14"/>
        <end position="23"/>
    </location>
</feature>
<proteinExistence type="predicted"/>